<dbReference type="InterPro" id="IPR029044">
    <property type="entry name" value="Nucleotide-diphossugar_trans"/>
</dbReference>
<dbReference type="PANTHER" id="PTHR22916">
    <property type="entry name" value="GLYCOSYLTRANSFERASE"/>
    <property type="match status" value="1"/>
</dbReference>
<dbReference type="PANTHER" id="PTHR22916:SF3">
    <property type="entry name" value="UDP-GLCNAC:BETAGAL BETA-1,3-N-ACETYLGLUCOSAMINYLTRANSFERASE-LIKE PROTEIN 1"/>
    <property type="match status" value="1"/>
</dbReference>
<name>A0A6J4TSK9_9SPHN</name>
<accession>A0A6J4TSK9</accession>
<feature type="domain" description="Glycosyltransferase 2-like" evidence="1">
    <location>
        <begin position="5"/>
        <end position="164"/>
    </location>
</feature>
<proteinExistence type="predicted"/>
<dbReference type="GO" id="GO:0016758">
    <property type="term" value="F:hexosyltransferase activity"/>
    <property type="evidence" value="ECO:0007669"/>
    <property type="project" value="UniProtKB-ARBA"/>
</dbReference>
<evidence type="ECO:0000313" key="2">
    <source>
        <dbReference type="EMBL" id="CAA9529357.1"/>
    </source>
</evidence>
<dbReference type="Gene3D" id="3.90.550.10">
    <property type="entry name" value="Spore Coat Polysaccharide Biosynthesis Protein SpsA, Chain A"/>
    <property type="match status" value="1"/>
</dbReference>
<sequence length="320" mass="35025">MALISIAMATYKGGKYLRRQLDSLSAQTRLPDELVVCDDDSPDDTAAIVEAFAAEAPFAVRLIRNADRLGYNRNFEKVVGACSGEVIFISDQDDVWFEGKIATVVGLLDADPHALAVVNDQTIASPSGEATQTTVLGNFRRLGYSDVQFGPGCCTALRRSLLDVLLPFPGDAVPYDHWVTVMPALLGARILCEEPLQLYRRHGDNATASVFAREKPSAWTLVVAADRTGVRSAYRARMNGNRLMEDRLLERRDALVALGVGDALAGAVRELEAETRDYAARLACLDSPRASRPPMVLNMLRNGTYKRFQGYKSAVKDLIT</sequence>
<dbReference type="EMBL" id="CADCVX010000497">
    <property type="protein sequence ID" value="CAA9529357.1"/>
    <property type="molecule type" value="Genomic_DNA"/>
</dbReference>
<gene>
    <name evidence="2" type="ORF">AVDCRST_MAG91-2830</name>
</gene>
<dbReference type="Pfam" id="PF00535">
    <property type="entry name" value="Glycos_transf_2"/>
    <property type="match status" value="1"/>
</dbReference>
<keyword evidence="2" id="KW-0328">Glycosyltransferase</keyword>
<dbReference type="EC" id="2.4.1.-" evidence="2"/>
<protein>
    <submittedName>
        <fullName evidence="2">Alpha-L-Rha alpha-1,3-L-rhamnosyltransferase</fullName>
        <ecNumber evidence="2">2.4.1.-</ecNumber>
    </submittedName>
</protein>
<keyword evidence="2" id="KW-0808">Transferase</keyword>
<dbReference type="InterPro" id="IPR001173">
    <property type="entry name" value="Glyco_trans_2-like"/>
</dbReference>
<reference evidence="2" key="1">
    <citation type="submission" date="2020-02" db="EMBL/GenBank/DDBJ databases">
        <authorList>
            <person name="Meier V. D."/>
        </authorList>
    </citation>
    <scope>NUCLEOTIDE SEQUENCE</scope>
    <source>
        <strain evidence="2">AVDCRST_MAG91</strain>
    </source>
</reference>
<dbReference type="AlphaFoldDB" id="A0A6J4TSK9"/>
<evidence type="ECO:0000259" key="1">
    <source>
        <dbReference type="Pfam" id="PF00535"/>
    </source>
</evidence>
<dbReference type="SUPFAM" id="SSF53448">
    <property type="entry name" value="Nucleotide-diphospho-sugar transferases"/>
    <property type="match status" value="1"/>
</dbReference>
<organism evidence="2">
    <name type="scientific">uncultured Sphingomonadaceae bacterium</name>
    <dbReference type="NCBI Taxonomy" id="169976"/>
    <lineage>
        <taxon>Bacteria</taxon>
        <taxon>Pseudomonadati</taxon>
        <taxon>Pseudomonadota</taxon>
        <taxon>Alphaproteobacteria</taxon>
        <taxon>Sphingomonadales</taxon>
        <taxon>Sphingomonadaceae</taxon>
        <taxon>environmental samples</taxon>
    </lineage>
</organism>